<dbReference type="SUPFAM" id="SSF53167">
    <property type="entry name" value="Purine and uridine phosphorylases"/>
    <property type="match status" value="1"/>
</dbReference>
<proteinExistence type="predicted"/>
<protein>
    <recommendedName>
        <fullName evidence="4">Nephrocystin 3-like N-terminal domain-containing protein</fullName>
    </recommendedName>
</protein>
<reference evidence="5 6" key="1">
    <citation type="journal article" date="2016" name="Sci. Rep.">
        <title>Penicillium arizonense, a new, genome sequenced fungal species, reveals a high chemical diversity in secreted metabolites.</title>
        <authorList>
            <person name="Grijseels S."/>
            <person name="Nielsen J.C."/>
            <person name="Randelovic M."/>
            <person name="Nielsen J."/>
            <person name="Nielsen K.F."/>
            <person name="Workman M."/>
            <person name="Frisvad J.C."/>
        </authorList>
    </citation>
    <scope>NUCLEOTIDE SEQUENCE [LARGE SCALE GENOMIC DNA]</scope>
    <source>
        <strain evidence="5 6">CBS 141311</strain>
    </source>
</reference>
<dbReference type="PRINTS" id="PR00320">
    <property type="entry name" value="GPROTEINBRPT"/>
</dbReference>
<sequence>MSDPKNYTVGWICAINTEYVAAQAFLDEKHEGPEYLSPQNKNDYTLGRIGKHNIVISVLPMGEYGTSSAARVAEDMMHSFPNIRIGLMVGIGGGAPSLKNDIRLGDIVVSIPSNGQSGVIQYDFGKTIQGQSFQPTGFLDQPPTVLRAAVNGLRAQYELDGHRLEEAVNEALERKPRLRKRYMRPDIESDRLYRSHVIHPPGNETTCAVDCGDEPTRLVFRNPRSQDEDNPAIHYGLIASANQLMKDALIRNRVVAEKGVLCFEMEAAGLMNHFPCLVIRGICDYSDSHKSKEWQGYAAMVAAAYAKDLLCRIIPQQVEREERISDILGPRIDHVAETADRIDRNFFLDRLPFAQGAEFDSFRARHEDECLPGTRTDILDQIREWAFSPQGKCIFWLNGMAGTGKSTISRTAAKSFSQDKSLGASFFFKKGEGDRGNAMKLFPTIARQLALCIPQLISGVQKAVHDDPGIAMKGIKEQFDKLILQPLLHLKESNAPIWTVVVMIDALDECDEDKDIRLILQLLPQLQKSKAVRLRLFLTSRPETPIRLGFKNIADHDYKDLILHEIRKEAIEHDISLFLNHRLSEVRTDRESPLPIDWPGSTNLQKLVALSIPLFIFAATICRILEDPYWDPVDSLAKILTYRNNGSKLDGTYLPVLDRLLNTQSEEQKLQLVQEFHHVVGTIVILENPLSVISLSRLLGCSQELVRLRLKPLHSVLSVPSDDILPVRLFHLSFRDFLLDPETRKKTPLWVDEKEIHRRLAKQCLRVCENLRRNVCGLPSDGTERANVDRQIIDHCLPPELQYACRYWAHHLVQRTELEIFIHDAFFFLQKHFLHWVEAMSLLGLISEVVAILDLLQAATTLPQVDERWSAELQSLEGHSDWVGSVAFSPDGRLLASASEDNTVRLWDPATGVLHQVLEGHSSSVRSVAFSPDGRLLASGSLDKTVRLWDPATGALHQVLEGHAGWVESVAFSPDGRLLASGSLDTTVRLWDPVTGALHQVLEGHSSWVRSVAFSPDGRLLASGSLDNTVRLWDPATGALHQALEGHSSSVESVAFSPDGRLLASGSLDMTVRLWDPVTGALHQAPWSLEGFITTLTFSSDGSYLKTNFGSLDVQSRCDNHTSGPPRVLEIFIEQGEWITLNREKVLWLPAESRARCSATNGNILALGHASGRVSFIEFRV</sequence>
<dbReference type="RefSeq" id="XP_022491042.1">
    <property type="nucleotide sequence ID" value="XM_022629053.1"/>
</dbReference>
<dbReference type="GO" id="GO:0009116">
    <property type="term" value="P:nucleoside metabolic process"/>
    <property type="evidence" value="ECO:0007669"/>
    <property type="project" value="InterPro"/>
</dbReference>
<dbReference type="PROSITE" id="PS50082">
    <property type="entry name" value="WD_REPEATS_2"/>
    <property type="match status" value="5"/>
</dbReference>
<dbReference type="STRING" id="1835702.A0A1F5LQY2"/>
<evidence type="ECO:0000313" key="6">
    <source>
        <dbReference type="Proteomes" id="UP000177622"/>
    </source>
</evidence>
<dbReference type="InterPro" id="IPR036322">
    <property type="entry name" value="WD40_repeat_dom_sf"/>
</dbReference>
<dbReference type="Gene3D" id="3.40.50.1580">
    <property type="entry name" value="Nucleoside phosphorylase domain"/>
    <property type="match status" value="1"/>
</dbReference>
<evidence type="ECO:0000256" key="3">
    <source>
        <dbReference type="PROSITE-ProRule" id="PRU00221"/>
    </source>
</evidence>
<dbReference type="CDD" id="cd00200">
    <property type="entry name" value="WD40"/>
    <property type="match status" value="1"/>
</dbReference>
<dbReference type="SMART" id="SM00320">
    <property type="entry name" value="WD40"/>
    <property type="match status" value="5"/>
</dbReference>
<feature type="repeat" description="WD" evidence="3">
    <location>
        <begin position="960"/>
        <end position="992"/>
    </location>
</feature>
<evidence type="ECO:0000256" key="1">
    <source>
        <dbReference type="ARBA" id="ARBA00022574"/>
    </source>
</evidence>
<keyword evidence="2" id="KW-0677">Repeat</keyword>
<dbReference type="OrthoDB" id="1577640at2759"/>
<keyword evidence="6" id="KW-1185">Reference proteome</keyword>
<dbReference type="PANTHER" id="PTHR46082">
    <property type="entry name" value="ATP/GTP-BINDING PROTEIN-RELATED"/>
    <property type="match status" value="1"/>
</dbReference>
<dbReference type="InterPro" id="IPR056884">
    <property type="entry name" value="NPHP3-like_N"/>
</dbReference>
<dbReference type="PROSITE" id="PS50294">
    <property type="entry name" value="WD_REPEATS_REGION"/>
    <property type="match status" value="5"/>
</dbReference>
<evidence type="ECO:0000259" key="4">
    <source>
        <dbReference type="Pfam" id="PF24883"/>
    </source>
</evidence>
<dbReference type="AlphaFoldDB" id="A0A1F5LQY2"/>
<dbReference type="SUPFAM" id="SSF50978">
    <property type="entry name" value="WD40 repeat-like"/>
    <property type="match status" value="1"/>
</dbReference>
<dbReference type="InterPro" id="IPR035994">
    <property type="entry name" value="Nucleoside_phosphorylase_sf"/>
</dbReference>
<gene>
    <name evidence="5" type="ORF">PENARI_c004G03788</name>
</gene>
<dbReference type="SUPFAM" id="SSF52540">
    <property type="entry name" value="P-loop containing nucleoside triphosphate hydrolases"/>
    <property type="match status" value="1"/>
</dbReference>
<dbReference type="InterPro" id="IPR015943">
    <property type="entry name" value="WD40/YVTN_repeat-like_dom_sf"/>
</dbReference>
<dbReference type="Gene3D" id="3.40.50.300">
    <property type="entry name" value="P-loop containing nucleotide triphosphate hydrolases"/>
    <property type="match status" value="1"/>
</dbReference>
<dbReference type="PANTHER" id="PTHR46082:SF11">
    <property type="entry name" value="AAA+ ATPASE DOMAIN-CONTAINING PROTEIN-RELATED"/>
    <property type="match status" value="1"/>
</dbReference>
<dbReference type="InterPro" id="IPR020472">
    <property type="entry name" value="WD40_PAC1"/>
</dbReference>
<evidence type="ECO:0000256" key="2">
    <source>
        <dbReference type="ARBA" id="ARBA00022737"/>
    </source>
</evidence>
<dbReference type="InterPro" id="IPR001680">
    <property type="entry name" value="WD40_rpt"/>
</dbReference>
<feature type="repeat" description="WD" evidence="3">
    <location>
        <begin position="1002"/>
        <end position="1043"/>
    </location>
</feature>
<organism evidence="5 6">
    <name type="scientific">Penicillium arizonense</name>
    <dbReference type="NCBI Taxonomy" id="1835702"/>
    <lineage>
        <taxon>Eukaryota</taxon>
        <taxon>Fungi</taxon>
        <taxon>Dikarya</taxon>
        <taxon>Ascomycota</taxon>
        <taxon>Pezizomycotina</taxon>
        <taxon>Eurotiomycetes</taxon>
        <taxon>Eurotiomycetidae</taxon>
        <taxon>Eurotiales</taxon>
        <taxon>Aspergillaceae</taxon>
        <taxon>Penicillium</taxon>
    </lineage>
</organism>
<dbReference type="Pfam" id="PF00400">
    <property type="entry name" value="WD40"/>
    <property type="match status" value="5"/>
</dbReference>
<feature type="repeat" description="WD" evidence="3">
    <location>
        <begin position="1044"/>
        <end position="1076"/>
    </location>
</feature>
<keyword evidence="1 3" id="KW-0853">WD repeat</keyword>
<dbReference type="InterPro" id="IPR053137">
    <property type="entry name" value="NLR-like"/>
</dbReference>
<feature type="repeat" description="WD" evidence="3">
    <location>
        <begin position="876"/>
        <end position="908"/>
    </location>
</feature>
<dbReference type="InterPro" id="IPR027417">
    <property type="entry name" value="P-loop_NTPase"/>
</dbReference>
<dbReference type="Gene3D" id="2.130.10.10">
    <property type="entry name" value="YVTN repeat-like/Quinoprotein amine dehydrogenase"/>
    <property type="match status" value="3"/>
</dbReference>
<dbReference type="Proteomes" id="UP000177622">
    <property type="component" value="Unassembled WGS sequence"/>
</dbReference>
<dbReference type="GO" id="GO:0003824">
    <property type="term" value="F:catalytic activity"/>
    <property type="evidence" value="ECO:0007669"/>
    <property type="project" value="InterPro"/>
</dbReference>
<evidence type="ECO:0000313" key="5">
    <source>
        <dbReference type="EMBL" id="OGE55613.1"/>
    </source>
</evidence>
<dbReference type="Pfam" id="PF24883">
    <property type="entry name" value="NPHP3_N"/>
    <property type="match status" value="1"/>
</dbReference>
<comment type="caution">
    <text evidence="5">The sequence shown here is derived from an EMBL/GenBank/DDBJ whole genome shotgun (WGS) entry which is preliminary data.</text>
</comment>
<dbReference type="GeneID" id="34573787"/>
<feature type="repeat" description="WD" evidence="3">
    <location>
        <begin position="918"/>
        <end position="959"/>
    </location>
</feature>
<feature type="domain" description="Nephrocystin 3-like N-terminal" evidence="4">
    <location>
        <begin position="377"/>
        <end position="541"/>
    </location>
</feature>
<dbReference type="EMBL" id="LXJU01000004">
    <property type="protein sequence ID" value="OGE55613.1"/>
    <property type="molecule type" value="Genomic_DNA"/>
</dbReference>
<name>A0A1F5LQY2_PENAI</name>
<accession>A0A1F5LQY2</accession>